<sequence length="400" mass="44652">MRLLKRTALALLAAAIVSQLPFIYRRHQLLRLRQGIAALAAQRMPPVEDGFKEVKGVIHVHSLLGGHSLGTFDEIIRAAQINQLDFVVMTEHPESHVATAEATLRGVHEGVLFVNGSEVETADGDRLLIFPGSAAEDPSRLPTRRLIAEARSKGQMTAVAYPRETGAWKEEGPDGLEVYNLYTNARRARTFPLILDAIWSWWSYPDLIFARFYERPDDALRIWDEALKGRRLFAIAGNDAHANIGLGLRYDSGKPIFDMRFDPYETSFHLVRNHVLLAADEPLTAETLQAALSRGHSFIAFDLFSDATGFRFMASDGRETKIMGDQIAATGDLQLTVRTPLPSHIRLLKDGEEVAQAQNATSLTHRTSEPGVYRVEVYLDQLPLIASKPWIISNPIRVVR</sequence>
<evidence type="ECO:0000313" key="2">
    <source>
        <dbReference type="Proteomes" id="UP000031518"/>
    </source>
</evidence>
<reference evidence="1 2" key="1">
    <citation type="submission" date="2013-12" db="EMBL/GenBank/DDBJ databases">
        <authorList>
            <person name="Stott M."/>
        </authorList>
    </citation>
    <scope>NUCLEOTIDE SEQUENCE [LARGE SCALE GENOMIC DNA]</scope>
    <source>
        <strain evidence="1 2">K22</strain>
    </source>
</reference>
<dbReference type="InterPro" id="IPR016195">
    <property type="entry name" value="Pol/histidinol_Pase-like"/>
</dbReference>
<dbReference type="STRING" id="454194.PYK22_01763"/>
<reference evidence="1 2" key="2">
    <citation type="submission" date="2015-01" db="EMBL/GenBank/DDBJ databases">
        <title>Complete genome sequence of Pyrinomonas methylaliphatogenes type strain K22T.</title>
        <authorList>
            <person name="Lee K.C.Y."/>
            <person name="Power J.F."/>
            <person name="Dunfield P.F."/>
            <person name="Morgan X.C."/>
            <person name="Huttenhower C."/>
            <person name="Stott M.B."/>
        </authorList>
    </citation>
    <scope>NUCLEOTIDE SEQUENCE [LARGE SCALE GENOMIC DNA]</scope>
    <source>
        <strain evidence="1 2">K22</strain>
    </source>
</reference>
<protein>
    <recommendedName>
        <fullName evidence="3">Polymerase/histidinol phosphatase N-terminal domain-containing protein</fullName>
    </recommendedName>
</protein>
<keyword evidence="2" id="KW-1185">Reference proteome</keyword>
<organism evidence="1 2">
    <name type="scientific">Pyrinomonas methylaliphatogenes</name>
    <dbReference type="NCBI Taxonomy" id="454194"/>
    <lineage>
        <taxon>Bacteria</taxon>
        <taxon>Pseudomonadati</taxon>
        <taxon>Acidobacteriota</taxon>
        <taxon>Blastocatellia</taxon>
        <taxon>Blastocatellales</taxon>
        <taxon>Pyrinomonadaceae</taxon>
        <taxon>Pyrinomonas</taxon>
    </lineage>
</organism>
<dbReference type="AlphaFoldDB" id="A0A0B6WXF6"/>
<evidence type="ECO:0000313" key="1">
    <source>
        <dbReference type="EMBL" id="CDM65756.1"/>
    </source>
</evidence>
<proteinExistence type="predicted"/>
<dbReference type="OrthoDB" id="9801679at2"/>
<gene>
    <name evidence="1" type="ORF">PYK22_01763</name>
</gene>
<evidence type="ECO:0008006" key="3">
    <source>
        <dbReference type="Google" id="ProtNLM"/>
    </source>
</evidence>
<name>A0A0B6WXF6_9BACT</name>
<dbReference type="RefSeq" id="WP_041976288.1">
    <property type="nucleotide sequence ID" value="NZ_CBXV010000006.1"/>
</dbReference>
<dbReference type="Proteomes" id="UP000031518">
    <property type="component" value="Unassembled WGS sequence"/>
</dbReference>
<dbReference type="SUPFAM" id="SSF89550">
    <property type="entry name" value="PHP domain-like"/>
    <property type="match status" value="1"/>
</dbReference>
<dbReference type="Gene3D" id="3.20.20.140">
    <property type="entry name" value="Metal-dependent hydrolases"/>
    <property type="match status" value="1"/>
</dbReference>
<dbReference type="EMBL" id="CBXV010000006">
    <property type="protein sequence ID" value="CDM65756.1"/>
    <property type="molecule type" value="Genomic_DNA"/>
</dbReference>
<accession>A0A0B6WXF6</accession>